<evidence type="ECO:0000256" key="2">
    <source>
        <dbReference type="ARBA" id="ARBA00022527"/>
    </source>
</evidence>
<keyword evidence="2" id="KW-0723">Serine/threonine-protein kinase</keyword>
<feature type="compositionally biased region" description="Basic and acidic residues" evidence="8">
    <location>
        <begin position="1135"/>
        <end position="1151"/>
    </location>
</feature>
<feature type="compositionally biased region" description="Basic residues" evidence="8">
    <location>
        <begin position="53"/>
        <end position="62"/>
    </location>
</feature>
<dbReference type="CDD" id="cd14008">
    <property type="entry name" value="STKc_LKB1_CaMKK"/>
    <property type="match status" value="1"/>
</dbReference>
<dbReference type="InterPro" id="IPR011009">
    <property type="entry name" value="Kinase-like_dom_sf"/>
</dbReference>
<feature type="compositionally biased region" description="Low complexity" evidence="8">
    <location>
        <begin position="313"/>
        <end position="325"/>
    </location>
</feature>
<feature type="region of interest" description="Disordered" evidence="8">
    <location>
        <begin position="404"/>
        <end position="427"/>
    </location>
</feature>
<evidence type="ECO:0000256" key="5">
    <source>
        <dbReference type="ARBA" id="ARBA00022777"/>
    </source>
</evidence>
<dbReference type="SMART" id="SM00220">
    <property type="entry name" value="S_TKc"/>
    <property type="match status" value="1"/>
</dbReference>
<dbReference type="PROSITE" id="PS00107">
    <property type="entry name" value="PROTEIN_KINASE_ATP"/>
    <property type="match status" value="1"/>
</dbReference>
<organism evidence="10 11">
    <name type="scientific">Halteria grandinella</name>
    <dbReference type="NCBI Taxonomy" id="5974"/>
    <lineage>
        <taxon>Eukaryota</taxon>
        <taxon>Sar</taxon>
        <taxon>Alveolata</taxon>
        <taxon>Ciliophora</taxon>
        <taxon>Intramacronucleata</taxon>
        <taxon>Spirotrichea</taxon>
        <taxon>Stichotrichia</taxon>
        <taxon>Sporadotrichida</taxon>
        <taxon>Halteriidae</taxon>
        <taxon>Halteria</taxon>
    </lineage>
</organism>
<feature type="compositionally biased region" description="Basic and acidic residues" evidence="8">
    <location>
        <begin position="1692"/>
        <end position="1727"/>
    </location>
</feature>
<evidence type="ECO:0000313" key="10">
    <source>
        <dbReference type="EMBL" id="TNV87960.1"/>
    </source>
</evidence>
<feature type="compositionally biased region" description="Polar residues" evidence="8">
    <location>
        <begin position="483"/>
        <end position="506"/>
    </location>
</feature>
<dbReference type="PROSITE" id="PS50011">
    <property type="entry name" value="PROTEIN_KINASE_DOM"/>
    <property type="match status" value="1"/>
</dbReference>
<feature type="region of interest" description="Disordered" evidence="8">
    <location>
        <begin position="1017"/>
        <end position="1106"/>
    </location>
</feature>
<feature type="region of interest" description="Disordered" evidence="8">
    <location>
        <begin position="1380"/>
        <end position="1434"/>
    </location>
</feature>
<dbReference type="Pfam" id="PF00069">
    <property type="entry name" value="Pkinase"/>
    <property type="match status" value="1"/>
</dbReference>
<dbReference type="Gene3D" id="1.10.510.10">
    <property type="entry name" value="Transferase(Phosphotransferase) domain 1"/>
    <property type="match status" value="1"/>
</dbReference>
<evidence type="ECO:0000256" key="1">
    <source>
        <dbReference type="ARBA" id="ARBA00011245"/>
    </source>
</evidence>
<evidence type="ECO:0000256" key="3">
    <source>
        <dbReference type="ARBA" id="ARBA00022679"/>
    </source>
</evidence>
<sequence>MNENSVGIFSSNENVGSLLGVTNTKPRRGTVKDQLTPDIALMDPPSSQESHQKSKFYNKNKTVKGSSYTPQQLDAVSANIQGHHLIPSSTMGGMSQATNYNNLNQSFNQNQGVTKLQTKSSLYQGSLMMDPNRLMMARENTEFKNSVTGISALNDQGLQSDAEMSPQVFKGTTLLLLQNQQTVVSGQFLNQQTNASGQFINHQPRSSRIQTLEEKPIMKLQPAILYSKKGTMEENLSETELRAGDTEKIHLPRLPNHNERHERGSYTRKAKNQIIQGHGDVASTAYFNDSNSSKGSSDNLPPFMLHSQENDRYSNNNQQASQYANTNGGLLSPSATSTGNPQNSQYYPNFRRETLKRNDMQQIVNQNTQIGGMSIIVTKPPDDQNVHRMQENIEEKRVTQPFNRAPSIEGSDHSTRKNYPQQDAPAGHHFRQKRFSNDLQQQFPSPNEYVSGHHNEVVQNAYRHQRSVSTRMLKKIIARQEHQAQQVSGNLPGTNPPSISDQNNGSIHGGHGLTGSTQGNNEGNNVKPQKRRRKHKSTNVLYTRINGKFVPVNPVTLLPLLKKGVSQENQNILDELYKDVTNAVALQRITTITPKHNHPHIFSSFKHKLAQAQNESSLTAAPTVVLQTQGSLTKVTGGGVPSTTSSLQYSMSNNPHQSIEVGANGSSVSGLLPLSQHVPHNVSRLGTLDEIDEDEGEKGSVADLQSAKRLRRLKIRKMSSLRSKISFINEEEEKKESPITVENKTPENQDIIGSFSQAVSIIQKAESITLPYQIKAQASGVSRQVALDEADNSAQLLGAAETIKTNGTALQYLTNPDPKALNRTIQASTSGRSKGQRIRRMTQFNQIVHLQPHLPHYESPKVSQDPEKLIKQQLEVSRTRRMIHLVRTQQAQQSNKQLLGQQKRGSGIGREFLPFQSIGVLEQEQHQVSKAKVKRQAFAESDHSSGLLSKSELHKQILEVIQKQFPQLQNQQTFQLEKGNAVGMPIQKEQVAPKIQHIGKSSFSTSEILIKKQQDLHKVPQQDQNMDNQCNPKLKTRELTEPHLIVRPRNDSAEKQTLQVQRPTIQNQKSSDNLAQPQQQMGDYLQTNQQQQPKLPMTPNNPSRIRNNNIVITNFLPAYQHQSTKRKSPLPSANGDHEPEKKPHRFTSEEEREQLKIKYQILKAQQQLHNIYDRQSVDCDSISRNMYRSDTDSYDSYDDEDDYDDEEEEDEYYGEEGQDEDTFLSEEGMTSNLRSTISQSKFLEEEKRLEKIIQPKTGLEILNNNTTMSQHSLTPSSFSKQNQRQDRISKFKQNKLKSQETVMNGIFESTISSNNKGATFEHQATIPSNGTLLGQFQQYTQHMNSDDMVNNLNAPHHRLLDATQKGLIDESALKYLQTTQQRSALKSKRRSRISGIEPTGSNGNSGSGSGSRSRAKGKKRKEKDRLLNPLALNKANSRLSRGSVLVVPGKLQNNIYKHSITMKQFKVLEKTDESSLSSDHMRGPPPAIVFQENEYGLIDRLNTNTFSNQTPQDTQITPDQVREEQKNFETTEISVEKNVKIIEPQQRTRLEENQSMSMKLPIIEVTTLNQVKAEPISQLNPPPSSLLMPPTAMMQPQIKITSFNSPTSDDSPAKLDFVRQDPAIQTPVAISEPNIDSLPKQDTTHSRPIDSPSSGRIEGIFKSPNLKVNESLNQRRNRGQQQLKVSINPLDINDKKHDVDTSQAEGIRKPLQKKDSEKLREAKEARDIKRRQPPPFQSQTPLVRRSSKKSIFTNSVNASRKNGKKKINQYIRQNYIGEGKYAKVYKCLNDNDKKEYAMKILKKDKMNNNFKLQGKKVYNFLESEIAILKKLDHPNVLTLYEIIDDPTIKKIYIITDYIKNGNLADKIAGKEPLNMDKARKYFRDLVSAVEYCHSVSVLHRDIKPENILIDNDDSLKLADFGVSQLIENGDDTLTSKMGTQFYMCPEMFQGPTFRGIPADIWACGVVLYQMVSKKALPFSSNQLQDLQKIILNEEPNYSKIEDPLLVELLKCIFIKDPARRFTIADIKNHPWITRNGQEPMRRLDSNQIIITADDMQKVVTKVVQLNRIKRMMKDGAKKDTNSEGIEGKKSPASVGTPQITSMFGGSDKQSHDIEASIIFKGTALFGQQNSLPNNNKLANRLHSQSLKGRQDLGVDGKPKISGKVLSKFRELALEKRIIVQERVKQQIGETSSYSRDLREGNIRIMQASGMQAVEEEPHGVSYRQ</sequence>
<feature type="binding site" evidence="7">
    <location>
        <position position="1799"/>
    </location>
    <ligand>
        <name>ATP</name>
        <dbReference type="ChEBI" id="CHEBI:30616"/>
    </ligand>
</feature>
<reference evidence="10" key="1">
    <citation type="submission" date="2019-06" db="EMBL/GenBank/DDBJ databases">
        <authorList>
            <person name="Zheng W."/>
        </authorList>
    </citation>
    <scope>NUCLEOTIDE SEQUENCE</scope>
    <source>
        <strain evidence="10">QDHG01</strain>
    </source>
</reference>
<feature type="compositionally biased region" description="Basic residues" evidence="8">
    <location>
        <begin position="1413"/>
        <end position="1422"/>
    </location>
</feature>
<feature type="compositionally biased region" description="Polar residues" evidence="8">
    <location>
        <begin position="326"/>
        <end position="347"/>
    </location>
</feature>
<feature type="compositionally biased region" description="Basic and acidic residues" evidence="8">
    <location>
        <begin position="2074"/>
        <end position="2089"/>
    </location>
</feature>
<feature type="region of interest" description="Disordered" evidence="8">
    <location>
        <begin position="1186"/>
        <end position="1218"/>
    </location>
</feature>
<dbReference type="InterPro" id="IPR000719">
    <property type="entry name" value="Prot_kinase_dom"/>
</dbReference>
<feature type="compositionally biased region" description="Polar residues" evidence="8">
    <location>
        <begin position="1055"/>
        <end position="1093"/>
    </location>
</feature>
<name>A0A8J8P8G5_HALGN</name>
<evidence type="ECO:0000259" key="9">
    <source>
        <dbReference type="PROSITE" id="PS50011"/>
    </source>
</evidence>
<feature type="compositionally biased region" description="Polar residues" evidence="8">
    <location>
        <begin position="1749"/>
        <end position="1760"/>
    </location>
</feature>
<comment type="caution">
    <text evidence="10">The sequence shown here is derived from an EMBL/GenBank/DDBJ whole genome shotgun (WGS) entry which is preliminary data.</text>
</comment>
<feature type="region of interest" description="Disordered" evidence="8">
    <location>
        <begin position="283"/>
        <end position="347"/>
    </location>
</feature>
<dbReference type="GO" id="GO:0004674">
    <property type="term" value="F:protein serine/threonine kinase activity"/>
    <property type="evidence" value="ECO:0007669"/>
    <property type="project" value="UniProtKB-KW"/>
</dbReference>
<feature type="region of interest" description="Disordered" evidence="8">
    <location>
        <begin position="1687"/>
        <end position="1764"/>
    </location>
</feature>
<dbReference type="PANTHER" id="PTHR43895:SF150">
    <property type="entry name" value="SERINE_THREONINE-PROTEIN KINASE STK11"/>
    <property type="match status" value="1"/>
</dbReference>
<feature type="compositionally biased region" description="Low complexity" evidence="8">
    <location>
        <begin position="288"/>
        <end position="299"/>
    </location>
</feature>
<evidence type="ECO:0000256" key="8">
    <source>
        <dbReference type="SAM" id="MobiDB-lite"/>
    </source>
</evidence>
<dbReference type="Proteomes" id="UP000785679">
    <property type="component" value="Unassembled WGS sequence"/>
</dbReference>
<keyword evidence="4 7" id="KW-0547">Nucleotide-binding</keyword>
<feature type="compositionally biased region" description="Polar residues" evidence="8">
    <location>
        <begin position="1021"/>
        <end position="1031"/>
    </location>
</feature>
<keyword evidence="11" id="KW-1185">Reference proteome</keyword>
<dbReference type="GO" id="GO:0007165">
    <property type="term" value="P:signal transduction"/>
    <property type="evidence" value="ECO:0007669"/>
    <property type="project" value="TreeGrafter"/>
</dbReference>
<feature type="compositionally biased region" description="Polar residues" evidence="8">
    <location>
        <begin position="514"/>
        <end position="527"/>
    </location>
</feature>
<evidence type="ECO:0000256" key="4">
    <source>
        <dbReference type="ARBA" id="ARBA00022741"/>
    </source>
</evidence>
<dbReference type="EMBL" id="RRYP01000124">
    <property type="protein sequence ID" value="TNV87960.1"/>
    <property type="molecule type" value="Genomic_DNA"/>
</dbReference>
<gene>
    <name evidence="10" type="ORF">FGO68_gene17528</name>
</gene>
<keyword evidence="3" id="KW-0808">Transferase</keyword>
<keyword evidence="6 7" id="KW-0067">ATP-binding</keyword>
<feature type="compositionally biased region" description="Acidic residues" evidence="8">
    <location>
        <begin position="1192"/>
        <end position="1218"/>
    </location>
</feature>
<feature type="region of interest" description="Disordered" evidence="8">
    <location>
        <begin position="2074"/>
        <end position="2098"/>
    </location>
</feature>
<dbReference type="GO" id="GO:0005524">
    <property type="term" value="F:ATP binding"/>
    <property type="evidence" value="ECO:0007669"/>
    <property type="project" value="UniProtKB-UniRule"/>
</dbReference>
<dbReference type="PROSITE" id="PS00108">
    <property type="entry name" value="PROTEIN_KINASE_ST"/>
    <property type="match status" value="1"/>
</dbReference>
<evidence type="ECO:0000256" key="6">
    <source>
        <dbReference type="ARBA" id="ARBA00022840"/>
    </source>
</evidence>
<feature type="compositionally biased region" description="Basic residues" evidence="8">
    <location>
        <begin position="528"/>
        <end position="537"/>
    </location>
</feature>
<feature type="region of interest" description="Disordered" evidence="8">
    <location>
        <begin position="1121"/>
        <end position="1151"/>
    </location>
</feature>
<proteinExistence type="predicted"/>
<dbReference type="InterPro" id="IPR008271">
    <property type="entry name" value="Ser/Thr_kinase_AS"/>
</dbReference>
<evidence type="ECO:0000256" key="7">
    <source>
        <dbReference type="PROSITE-ProRule" id="PRU10141"/>
    </source>
</evidence>
<dbReference type="SUPFAM" id="SSF56112">
    <property type="entry name" value="Protein kinase-like (PK-like)"/>
    <property type="match status" value="1"/>
</dbReference>
<dbReference type="PANTHER" id="PTHR43895">
    <property type="entry name" value="CALCIUM/CALMODULIN-DEPENDENT PROTEIN KINASE KINASE-RELATED"/>
    <property type="match status" value="1"/>
</dbReference>
<protein>
    <recommendedName>
        <fullName evidence="9">Protein kinase domain-containing protein</fullName>
    </recommendedName>
</protein>
<feature type="region of interest" description="Disordered" evidence="8">
    <location>
        <begin position="480"/>
        <end position="538"/>
    </location>
</feature>
<dbReference type="FunFam" id="1.10.510.10:FF:000571">
    <property type="entry name" value="Maternal embryonic leucine zipper kinase"/>
    <property type="match status" value="1"/>
</dbReference>
<feature type="region of interest" description="Disordered" evidence="8">
    <location>
        <begin position="16"/>
        <end position="67"/>
    </location>
</feature>
<comment type="subunit">
    <text evidence="1">Monomer.</text>
</comment>
<keyword evidence="5" id="KW-0418">Kinase</keyword>
<dbReference type="InterPro" id="IPR017441">
    <property type="entry name" value="Protein_kinase_ATP_BS"/>
</dbReference>
<feature type="region of interest" description="Disordered" evidence="8">
    <location>
        <begin position="1624"/>
        <end position="1666"/>
    </location>
</feature>
<accession>A0A8J8P8G5</accession>
<evidence type="ECO:0000313" key="11">
    <source>
        <dbReference type="Proteomes" id="UP000785679"/>
    </source>
</evidence>
<feature type="domain" description="Protein kinase" evidence="9">
    <location>
        <begin position="1770"/>
        <end position="2032"/>
    </location>
</feature>